<proteinExistence type="predicted"/>
<reference evidence="3" key="1">
    <citation type="submission" date="2020-05" db="EMBL/GenBank/DDBJ databases">
        <title>WGS assembly of Panicum virgatum.</title>
        <authorList>
            <person name="Lovell J.T."/>
            <person name="Jenkins J."/>
            <person name="Shu S."/>
            <person name="Juenger T.E."/>
            <person name="Schmutz J."/>
        </authorList>
    </citation>
    <scope>NUCLEOTIDE SEQUENCE</scope>
    <source>
        <strain evidence="3">AP13</strain>
    </source>
</reference>
<gene>
    <name evidence="3" type="ORF">PVAP13_3KG011400</name>
</gene>
<dbReference type="Proteomes" id="UP000823388">
    <property type="component" value="Chromosome 3K"/>
</dbReference>
<feature type="domain" description="F-box protein AT5G49610-like beta-propeller" evidence="2">
    <location>
        <begin position="53"/>
        <end position="156"/>
    </location>
</feature>
<evidence type="ECO:0000313" key="3">
    <source>
        <dbReference type="EMBL" id="KAG2622820.1"/>
    </source>
</evidence>
<accession>A0A8T0UJY5</accession>
<keyword evidence="4" id="KW-1185">Reference proteome</keyword>
<feature type="chain" id="PRO_5035802308" description="F-box protein AT5G49610-like beta-propeller domain-containing protein" evidence="1">
    <location>
        <begin position="19"/>
        <end position="325"/>
    </location>
</feature>
<protein>
    <recommendedName>
        <fullName evidence="2">F-box protein AT5G49610-like beta-propeller domain-containing protein</fullName>
    </recommendedName>
</protein>
<sequence length="325" mass="36936">MWIRPWAWARMAVFSSHTMEWHILPETGTLLLEGDSNTIATVVSGFICWGHKEKGCILVLSTETFQFSIMDLPSPLKFPLSSFMLGQTKDGKLCIVHVHECKLVVWLRTVEDGVEGFMLHKVISLCTAVKEVTERPVLDNADVRLMTIINGFVYLSVFYWKSQSSDSEWFLSICLETTEVNLPHKAGRRWYCPVDPYIMTSWPSSLTHNKQDLETGVTGGISEDDGPMGTQEACHILLTALRSFKETLIDDDKVNFMEMDAVLLDDEMNSLVKRITTLESGLAAARDSILRIGGDYDNRKEMERRSWWQMWTAGLGRACSRFFTS</sequence>
<name>A0A8T0UJY5_PANVG</name>
<keyword evidence="1" id="KW-0732">Signal</keyword>
<feature type="signal peptide" evidence="1">
    <location>
        <begin position="1"/>
        <end position="18"/>
    </location>
</feature>
<evidence type="ECO:0000259" key="2">
    <source>
        <dbReference type="Pfam" id="PF23635"/>
    </source>
</evidence>
<evidence type="ECO:0000313" key="4">
    <source>
        <dbReference type="Proteomes" id="UP000823388"/>
    </source>
</evidence>
<organism evidence="3 4">
    <name type="scientific">Panicum virgatum</name>
    <name type="common">Blackwell switchgrass</name>
    <dbReference type="NCBI Taxonomy" id="38727"/>
    <lineage>
        <taxon>Eukaryota</taxon>
        <taxon>Viridiplantae</taxon>
        <taxon>Streptophyta</taxon>
        <taxon>Embryophyta</taxon>
        <taxon>Tracheophyta</taxon>
        <taxon>Spermatophyta</taxon>
        <taxon>Magnoliopsida</taxon>
        <taxon>Liliopsida</taxon>
        <taxon>Poales</taxon>
        <taxon>Poaceae</taxon>
        <taxon>PACMAD clade</taxon>
        <taxon>Panicoideae</taxon>
        <taxon>Panicodae</taxon>
        <taxon>Paniceae</taxon>
        <taxon>Panicinae</taxon>
        <taxon>Panicum</taxon>
        <taxon>Panicum sect. Hiantes</taxon>
    </lineage>
</organism>
<dbReference type="PANTHER" id="PTHR33207">
    <property type="entry name" value="F-BOX DOMAIN CONTAINING PROTEIN-RELATED"/>
    <property type="match status" value="1"/>
</dbReference>
<dbReference type="EMBL" id="CM029041">
    <property type="protein sequence ID" value="KAG2622820.1"/>
    <property type="molecule type" value="Genomic_DNA"/>
</dbReference>
<evidence type="ECO:0000256" key="1">
    <source>
        <dbReference type="SAM" id="SignalP"/>
    </source>
</evidence>
<comment type="caution">
    <text evidence="3">The sequence shown here is derived from an EMBL/GenBank/DDBJ whole genome shotgun (WGS) entry which is preliminary data.</text>
</comment>
<dbReference type="InterPro" id="IPR056594">
    <property type="entry name" value="AT5G49610-like_b-prop"/>
</dbReference>
<dbReference type="Pfam" id="PF23635">
    <property type="entry name" value="Beta-prop_AT5G49610-like"/>
    <property type="match status" value="1"/>
</dbReference>
<dbReference type="AlphaFoldDB" id="A0A8T0UJY5"/>